<feature type="domain" description="LRAT" evidence="6">
    <location>
        <begin position="55"/>
        <end position="164"/>
    </location>
</feature>
<keyword evidence="8" id="KW-1185">Reference proteome</keyword>
<comment type="caution">
    <text evidence="7">The sequence shown here is derived from an EMBL/GenBank/DDBJ whole genome shotgun (WGS) entry which is preliminary data.</text>
</comment>
<reference evidence="7" key="1">
    <citation type="journal article" date="2021" name="Genome Biol. Evol.">
        <title>A High-Quality Reference Genome for a Parasitic Bivalve with Doubly Uniparental Inheritance (Bivalvia: Unionida).</title>
        <authorList>
            <person name="Smith C.H."/>
        </authorList>
    </citation>
    <scope>NUCLEOTIDE SEQUENCE</scope>
    <source>
        <strain evidence="7">CHS0354</strain>
    </source>
</reference>
<keyword evidence="2" id="KW-0808">Transferase</keyword>
<gene>
    <name evidence="7" type="ORF">CHS0354_002340</name>
</gene>
<dbReference type="Proteomes" id="UP001195483">
    <property type="component" value="Unassembled WGS sequence"/>
</dbReference>
<keyword evidence="5" id="KW-0812">Transmembrane</keyword>
<dbReference type="InterPro" id="IPR051496">
    <property type="entry name" value="H-rev107_PLA/AT"/>
</dbReference>
<evidence type="ECO:0000313" key="7">
    <source>
        <dbReference type="EMBL" id="KAK3595053.1"/>
    </source>
</evidence>
<dbReference type="PANTHER" id="PTHR13943">
    <property type="entry name" value="HRAS-LIKE SUPPRESSOR - RELATED"/>
    <property type="match status" value="1"/>
</dbReference>
<feature type="transmembrane region" description="Helical" evidence="5">
    <location>
        <begin position="246"/>
        <end position="264"/>
    </location>
</feature>
<dbReference type="Gene3D" id="3.90.1720.10">
    <property type="entry name" value="endopeptidase domain like (from Nostoc punctiforme)"/>
    <property type="match status" value="2"/>
</dbReference>
<dbReference type="EMBL" id="JAEAOA010000200">
    <property type="protein sequence ID" value="KAK3595053.1"/>
    <property type="molecule type" value="Genomic_DNA"/>
</dbReference>
<dbReference type="PROSITE" id="PS51934">
    <property type="entry name" value="LRAT"/>
    <property type="match status" value="1"/>
</dbReference>
<dbReference type="InterPro" id="IPR007053">
    <property type="entry name" value="LRAT_dom"/>
</dbReference>
<comment type="similarity">
    <text evidence="1">Belongs to the H-rev107 family.</text>
</comment>
<dbReference type="GO" id="GO:0016410">
    <property type="term" value="F:N-acyltransferase activity"/>
    <property type="evidence" value="ECO:0007669"/>
    <property type="project" value="TreeGrafter"/>
</dbReference>
<dbReference type="GO" id="GO:0005737">
    <property type="term" value="C:cytoplasm"/>
    <property type="evidence" value="ECO:0007669"/>
    <property type="project" value="TreeGrafter"/>
</dbReference>
<evidence type="ECO:0000256" key="3">
    <source>
        <dbReference type="ARBA" id="ARBA00022801"/>
    </source>
</evidence>
<evidence type="ECO:0000256" key="4">
    <source>
        <dbReference type="ARBA" id="ARBA00023098"/>
    </source>
</evidence>
<keyword evidence="5" id="KW-0472">Membrane</keyword>
<feature type="transmembrane region" description="Helical" evidence="5">
    <location>
        <begin position="270"/>
        <end position="290"/>
    </location>
</feature>
<keyword evidence="5" id="KW-1133">Transmembrane helix</keyword>
<keyword evidence="3" id="KW-0378">Hydrolase</keyword>
<organism evidence="7 8">
    <name type="scientific">Potamilus streckersoni</name>
    <dbReference type="NCBI Taxonomy" id="2493646"/>
    <lineage>
        <taxon>Eukaryota</taxon>
        <taxon>Metazoa</taxon>
        <taxon>Spiralia</taxon>
        <taxon>Lophotrochozoa</taxon>
        <taxon>Mollusca</taxon>
        <taxon>Bivalvia</taxon>
        <taxon>Autobranchia</taxon>
        <taxon>Heteroconchia</taxon>
        <taxon>Palaeoheterodonta</taxon>
        <taxon>Unionida</taxon>
        <taxon>Unionoidea</taxon>
        <taxon>Unionidae</taxon>
        <taxon>Ambleminae</taxon>
        <taxon>Lampsilini</taxon>
        <taxon>Potamilus</taxon>
    </lineage>
</organism>
<dbReference type="PANTHER" id="PTHR13943:SF77">
    <property type="entry name" value="LRAT DOMAIN-CONTAINING PROTEIN"/>
    <property type="match status" value="1"/>
</dbReference>
<dbReference type="Pfam" id="PF04970">
    <property type="entry name" value="LRAT"/>
    <property type="match status" value="1"/>
</dbReference>
<feature type="transmembrane region" description="Helical" evidence="5">
    <location>
        <begin position="197"/>
        <end position="217"/>
    </location>
</feature>
<evidence type="ECO:0000256" key="2">
    <source>
        <dbReference type="ARBA" id="ARBA00022679"/>
    </source>
</evidence>
<protein>
    <recommendedName>
        <fullName evidence="6">LRAT domain-containing protein</fullName>
    </recommendedName>
</protein>
<dbReference type="GO" id="GO:0004623">
    <property type="term" value="F:phospholipase A2 activity"/>
    <property type="evidence" value="ECO:0007669"/>
    <property type="project" value="TreeGrafter"/>
</dbReference>
<reference evidence="7" key="3">
    <citation type="submission" date="2023-05" db="EMBL/GenBank/DDBJ databases">
        <authorList>
            <person name="Smith C.H."/>
        </authorList>
    </citation>
    <scope>NUCLEOTIDE SEQUENCE</scope>
    <source>
        <strain evidence="7">CHS0354</strain>
        <tissue evidence="7">Mantle</tissue>
    </source>
</reference>
<dbReference type="GO" id="GO:0070292">
    <property type="term" value="P:N-acylphosphatidylethanolamine metabolic process"/>
    <property type="evidence" value="ECO:0007669"/>
    <property type="project" value="TreeGrafter"/>
</dbReference>
<reference evidence="7" key="2">
    <citation type="journal article" date="2021" name="Genome Biol. Evol.">
        <title>Developing a high-quality reference genome for a parasitic bivalve with doubly uniparental inheritance (Bivalvia: Unionida).</title>
        <authorList>
            <person name="Smith C.H."/>
        </authorList>
    </citation>
    <scope>NUCLEOTIDE SEQUENCE</scope>
    <source>
        <strain evidence="7">CHS0354</strain>
        <tissue evidence="7">Mantle</tissue>
    </source>
</reference>
<evidence type="ECO:0000256" key="1">
    <source>
        <dbReference type="ARBA" id="ARBA00007824"/>
    </source>
</evidence>
<evidence type="ECO:0000256" key="5">
    <source>
        <dbReference type="SAM" id="Phobius"/>
    </source>
</evidence>
<name>A0AAE0SNL5_9BIVA</name>
<evidence type="ECO:0000259" key="6">
    <source>
        <dbReference type="PROSITE" id="PS51934"/>
    </source>
</evidence>
<dbReference type="AlphaFoldDB" id="A0AAE0SNL5"/>
<proteinExistence type="inferred from homology"/>
<dbReference type="GO" id="GO:0008970">
    <property type="term" value="F:phospholipase A1 activity"/>
    <property type="evidence" value="ECO:0007669"/>
    <property type="project" value="TreeGrafter"/>
</dbReference>
<sequence length="573" mass="67485">MKSSKKSRKSRNYNEMSLRSCLYCCQEIRVENMHMLHMGQHITFPGERGLRHIEKKGTQKKWYKHHAIIKEVKRRSDFSADLVLIHFWSTDGDNKYEVTENTDSYNLSSHEIYIRKYKQRKYPSAEVVRRANSKKANESKYNIVTCNCEHLATWCVIGVRESRQVNFCKSLVRNLVICMIIFALCIVKTISTKPDKIVKKVAEVILLLSFLYSVHYFSYRNIYFIERYAIEKIICKSCLKMHLFDLWARFVLTLSIVILLKFYFRYTDEITTLITALIFYVTIGNIIKLIRKIHKNPYPDIKREIRRMSNIKIGDVISLNYEGSSYNIIVSSLPSERIILTKQTRGDVSGIFYDSPSLFHSGIIKERFFKLDLTRHNVMFIHYAQFRTHPSDKVVARARKRIGEKKYNWFSNRSRHFCHWAKVNEHRHKAPRTTQKETGANSDTNLRSSLLIEIVEVRIREEICIGDIVELKSFGPFTDSGIVVDIVNDAQDQIFTMNVVLKKGLVASIVKMVSCKVDLRVDHIWIHRYHPVHCYRRAEYIQRAIKKIGEVCEQWTQTRFVRDCIIRPLTPQK</sequence>
<feature type="transmembrane region" description="Helical" evidence="5">
    <location>
        <begin position="171"/>
        <end position="191"/>
    </location>
</feature>
<keyword evidence="4" id="KW-0443">Lipid metabolism</keyword>
<accession>A0AAE0SNL5</accession>
<evidence type="ECO:0000313" key="8">
    <source>
        <dbReference type="Proteomes" id="UP001195483"/>
    </source>
</evidence>